<keyword evidence="17" id="KW-1185">Reference proteome</keyword>
<sequence length="650" mass="70778">MKRTQKDTAESSRRITRRALLLGVGQAAIVAALGIRLRHMQVEEADQYRMLAEENRINIRLIPPARGLIHDRNGVVVAGNEQNYRVVIVREDAGDVPEALAQLRRVMTLTDEDIERTLREVSRRSAFVPITVAERLAWEDVARVAANAPALPGITPEVGLSRHYPFGGDYAHVVGYVGPVSENDLAQLQNPDPVLQIPRFQIGKVGVETRLEDALRGKAGSRRIEVNAVGRVMRELDRQEGEPGASVQLTIDDRLQNFTQARLGEESAACVVMDVHNGDLLAIASAPSFDPNLFVRGIGVADYRALMENDHRPLANKTVQGAYPPGSTFKMVTALAALEAGVVGLNDTVYCPGYMDVAGRRFHCWKRGGHGRVALVAALAESCDCYFYDVAQRCGIDRIAEMSVRLGLGQRHDLPMSAISEGLNPNRQWKRERHGQEWRVGDTVNASIGQGYVLSTPLQLAVMSARLAAGTTISPRLIKSINGVEEPVHHGEALGLRPEFLREVQRGMIATVNSQRGTAYGSRIEEASMRMAGKTGTSQVRNITAAERARGVVRNDQLPWNRRDHALFVAYAPAEAPRIAVSVVVEHGMGGSSAAAPIGRDVVLAALNGGLPPLSAYPSSQRGRIESELQMLNLRLPDPAPIGQTAQSRA</sequence>
<evidence type="ECO:0000256" key="7">
    <source>
        <dbReference type="ARBA" id="ARBA00022692"/>
    </source>
</evidence>
<evidence type="ECO:0000256" key="13">
    <source>
        <dbReference type="ARBA" id="ARBA00023316"/>
    </source>
</evidence>
<dbReference type="Gene3D" id="3.40.710.10">
    <property type="entry name" value="DD-peptidase/beta-lactamase superfamily"/>
    <property type="match status" value="1"/>
</dbReference>
<dbReference type="PANTHER" id="PTHR30627:SF2">
    <property type="entry name" value="PEPTIDOGLYCAN D,D-TRANSPEPTIDASE MRDA"/>
    <property type="match status" value="1"/>
</dbReference>
<gene>
    <name evidence="16" type="primary">mrdA</name>
    <name evidence="16" type="ORF">ACFSGJ_11735</name>
</gene>
<organism evidence="16 17">
    <name type="scientific">Halodurantibacterium flavum</name>
    <dbReference type="NCBI Taxonomy" id="1382802"/>
    <lineage>
        <taxon>Bacteria</taxon>
        <taxon>Pseudomonadati</taxon>
        <taxon>Pseudomonadota</taxon>
        <taxon>Alphaproteobacteria</taxon>
        <taxon>Rhodobacterales</taxon>
        <taxon>Paracoccaceae</taxon>
        <taxon>Halodurantibacterium</taxon>
    </lineage>
</organism>
<keyword evidence="13" id="KW-0961">Cell wall biogenesis/degradation</keyword>
<evidence type="ECO:0000256" key="11">
    <source>
        <dbReference type="ARBA" id="ARBA00022989"/>
    </source>
</evidence>
<accession>A0ABW4S650</accession>
<dbReference type="InterPro" id="IPR012338">
    <property type="entry name" value="Beta-lactam/transpept-like"/>
</dbReference>
<evidence type="ECO:0000256" key="2">
    <source>
        <dbReference type="ARBA" id="ARBA00004236"/>
    </source>
</evidence>
<evidence type="ECO:0000313" key="16">
    <source>
        <dbReference type="EMBL" id="MFD1912881.1"/>
    </source>
</evidence>
<dbReference type="InterPro" id="IPR005311">
    <property type="entry name" value="PBP_dimer"/>
</dbReference>
<keyword evidence="6" id="KW-0645">Protease</keyword>
<comment type="caution">
    <text evidence="16">The sequence shown here is derived from an EMBL/GenBank/DDBJ whole genome shotgun (WGS) entry which is preliminary data.</text>
</comment>
<dbReference type="Pfam" id="PF03717">
    <property type="entry name" value="PBP_dimer"/>
    <property type="match status" value="1"/>
</dbReference>
<keyword evidence="12" id="KW-0472">Membrane</keyword>
<dbReference type="RefSeq" id="WP_390261797.1">
    <property type="nucleotide sequence ID" value="NZ_JBHUGH010000009.1"/>
</dbReference>
<keyword evidence="9" id="KW-0133">Cell shape</keyword>
<evidence type="ECO:0000256" key="5">
    <source>
        <dbReference type="ARBA" id="ARBA00022645"/>
    </source>
</evidence>
<keyword evidence="10" id="KW-0573">Peptidoglycan synthesis</keyword>
<evidence type="ECO:0000313" key="17">
    <source>
        <dbReference type="Proteomes" id="UP001597353"/>
    </source>
</evidence>
<evidence type="ECO:0000256" key="8">
    <source>
        <dbReference type="ARBA" id="ARBA00022801"/>
    </source>
</evidence>
<feature type="domain" description="Penicillin-binding protein transpeptidase" evidence="14">
    <location>
        <begin position="269"/>
        <end position="602"/>
    </location>
</feature>
<keyword evidence="3" id="KW-1003">Cell membrane</keyword>
<dbReference type="Gene3D" id="3.90.1310.10">
    <property type="entry name" value="Penicillin-binding protein 2a (Domain 2)"/>
    <property type="match status" value="1"/>
</dbReference>
<dbReference type="EC" id="3.4.16.4" evidence="16"/>
<evidence type="ECO:0000256" key="12">
    <source>
        <dbReference type="ARBA" id="ARBA00023136"/>
    </source>
</evidence>
<dbReference type="GO" id="GO:0009002">
    <property type="term" value="F:serine-type D-Ala-D-Ala carboxypeptidase activity"/>
    <property type="evidence" value="ECO:0007669"/>
    <property type="project" value="UniProtKB-EC"/>
</dbReference>
<feature type="domain" description="Penicillin-binding protein dimerisation" evidence="15">
    <location>
        <begin position="62"/>
        <end position="236"/>
    </location>
</feature>
<dbReference type="InterPro" id="IPR017790">
    <property type="entry name" value="Penicillin-binding_protein_2"/>
</dbReference>
<keyword evidence="11" id="KW-1133">Transmembrane helix</keyword>
<dbReference type="Pfam" id="PF00905">
    <property type="entry name" value="Transpeptidase"/>
    <property type="match status" value="1"/>
</dbReference>
<protein>
    <submittedName>
        <fullName evidence="16">Penicillin-binding protein 2</fullName>
        <ecNumber evidence="16">3.4.16.4</ecNumber>
    </submittedName>
</protein>
<dbReference type="InterPro" id="IPR036138">
    <property type="entry name" value="PBP_dimer_sf"/>
</dbReference>
<dbReference type="InterPro" id="IPR001460">
    <property type="entry name" value="PCN-bd_Tpept"/>
</dbReference>
<keyword evidence="4" id="KW-0997">Cell inner membrane</keyword>
<comment type="subcellular location">
    <subcellularLocation>
        <location evidence="2">Cell membrane</location>
    </subcellularLocation>
    <subcellularLocation>
        <location evidence="1">Membrane</location>
        <topology evidence="1">Single-pass membrane protein</topology>
    </subcellularLocation>
</comment>
<dbReference type="SUPFAM" id="SSF56519">
    <property type="entry name" value="Penicillin binding protein dimerisation domain"/>
    <property type="match status" value="1"/>
</dbReference>
<evidence type="ECO:0000259" key="14">
    <source>
        <dbReference type="Pfam" id="PF00905"/>
    </source>
</evidence>
<evidence type="ECO:0000259" key="15">
    <source>
        <dbReference type="Pfam" id="PF03717"/>
    </source>
</evidence>
<dbReference type="Proteomes" id="UP001597353">
    <property type="component" value="Unassembled WGS sequence"/>
</dbReference>
<proteinExistence type="predicted"/>
<dbReference type="Gene3D" id="3.30.1390.30">
    <property type="entry name" value="Penicillin-binding protein 2a, domain 3"/>
    <property type="match status" value="1"/>
</dbReference>
<dbReference type="EMBL" id="JBHUGH010000009">
    <property type="protein sequence ID" value="MFD1912881.1"/>
    <property type="molecule type" value="Genomic_DNA"/>
</dbReference>
<dbReference type="PANTHER" id="PTHR30627">
    <property type="entry name" value="PEPTIDOGLYCAN D,D-TRANSPEPTIDASE"/>
    <property type="match status" value="1"/>
</dbReference>
<keyword evidence="5 16" id="KW-0121">Carboxypeptidase</keyword>
<evidence type="ECO:0000256" key="4">
    <source>
        <dbReference type="ARBA" id="ARBA00022519"/>
    </source>
</evidence>
<dbReference type="NCBIfam" id="TIGR03423">
    <property type="entry name" value="pbp2_mrdA"/>
    <property type="match status" value="1"/>
</dbReference>
<evidence type="ECO:0000256" key="10">
    <source>
        <dbReference type="ARBA" id="ARBA00022984"/>
    </source>
</evidence>
<evidence type="ECO:0000256" key="1">
    <source>
        <dbReference type="ARBA" id="ARBA00004167"/>
    </source>
</evidence>
<keyword evidence="7" id="KW-0812">Transmembrane</keyword>
<keyword evidence="8 16" id="KW-0378">Hydrolase</keyword>
<dbReference type="SUPFAM" id="SSF56601">
    <property type="entry name" value="beta-lactamase/transpeptidase-like"/>
    <property type="match status" value="1"/>
</dbReference>
<dbReference type="InterPro" id="IPR050515">
    <property type="entry name" value="Beta-lactam/transpept"/>
</dbReference>
<reference evidence="17" key="1">
    <citation type="journal article" date="2019" name="Int. J. Syst. Evol. Microbiol.">
        <title>The Global Catalogue of Microorganisms (GCM) 10K type strain sequencing project: providing services to taxonomists for standard genome sequencing and annotation.</title>
        <authorList>
            <consortium name="The Broad Institute Genomics Platform"/>
            <consortium name="The Broad Institute Genome Sequencing Center for Infectious Disease"/>
            <person name="Wu L."/>
            <person name="Ma J."/>
        </authorList>
    </citation>
    <scope>NUCLEOTIDE SEQUENCE [LARGE SCALE GENOMIC DNA]</scope>
    <source>
        <strain evidence="17">CGMCC 4.7242</strain>
    </source>
</reference>
<evidence type="ECO:0000256" key="6">
    <source>
        <dbReference type="ARBA" id="ARBA00022670"/>
    </source>
</evidence>
<name>A0ABW4S650_9RHOB</name>
<evidence type="ECO:0000256" key="3">
    <source>
        <dbReference type="ARBA" id="ARBA00022475"/>
    </source>
</evidence>
<evidence type="ECO:0000256" key="9">
    <source>
        <dbReference type="ARBA" id="ARBA00022960"/>
    </source>
</evidence>